<feature type="transmembrane region" description="Helical" evidence="2">
    <location>
        <begin position="237"/>
        <end position="257"/>
    </location>
</feature>
<feature type="signal peptide" evidence="3">
    <location>
        <begin position="1"/>
        <end position="32"/>
    </location>
</feature>
<gene>
    <name evidence="4" type="ORF">OG814_30445</name>
</gene>
<evidence type="ECO:0000313" key="5">
    <source>
        <dbReference type="Proteomes" id="UP001622594"/>
    </source>
</evidence>
<evidence type="ECO:0000313" key="4">
    <source>
        <dbReference type="EMBL" id="WTR73302.1"/>
    </source>
</evidence>
<evidence type="ECO:0000256" key="3">
    <source>
        <dbReference type="SAM" id="SignalP"/>
    </source>
</evidence>
<dbReference type="EMBL" id="CP108188">
    <property type="protein sequence ID" value="WTR73302.1"/>
    <property type="molecule type" value="Genomic_DNA"/>
</dbReference>
<protein>
    <recommendedName>
        <fullName evidence="6">Secreted protein</fullName>
    </recommendedName>
</protein>
<proteinExistence type="predicted"/>
<keyword evidence="5" id="KW-1185">Reference proteome</keyword>
<sequence>MTARTVRPLAAAAAATLTFGGLALAGAPSAFAAPGDGGDIKVHSAGTPSGSQRDEARVCRFSLAASGFETVRQVDWTISRQPSANGPALSGQVALAAGAGHTDSLSLPSGRYRLTWTFQGQTVVVRPKAFQVACPGDTLASPPPADGNDGGGNGTGGNGPGPNGPGPNGQGPNGQGAGGSDGSRGDWGGGRGGSGSWNGGGGNSWNGGQEGNGRPPRGAVGAGGGGSAVVAAEDSSAFGIGAAVAASLAGTVGLVLIRRSRRRGNGAA</sequence>
<reference evidence="4 5" key="1">
    <citation type="submission" date="2022-10" db="EMBL/GenBank/DDBJ databases">
        <title>The complete genomes of actinobacterial strains from the NBC collection.</title>
        <authorList>
            <person name="Joergensen T.S."/>
            <person name="Alvarez Arevalo M."/>
            <person name="Sterndorff E.B."/>
            <person name="Faurdal D."/>
            <person name="Vuksanovic O."/>
            <person name="Mourched A.-S."/>
            <person name="Charusanti P."/>
            <person name="Shaw S."/>
            <person name="Blin K."/>
            <person name="Weber T."/>
        </authorList>
    </citation>
    <scope>NUCLEOTIDE SEQUENCE [LARGE SCALE GENOMIC DNA]</scope>
    <source>
        <strain evidence="4 5">NBC_00123</strain>
    </source>
</reference>
<evidence type="ECO:0008006" key="6">
    <source>
        <dbReference type="Google" id="ProtNLM"/>
    </source>
</evidence>
<organism evidence="4 5">
    <name type="scientific">Streptomyces zaomyceticus</name>
    <dbReference type="NCBI Taxonomy" id="68286"/>
    <lineage>
        <taxon>Bacteria</taxon>
        <taxon>Bacillati</taxon>
        <taxon>Actinomycetota</taxon>
        <taxon>Actinomycetes</taxon>
        <taxon>Kitasatosporales</taxon>
        <taxon>Streptomycetaceae</taxon>
        <taxon>Streptomyces</taxon>
    </lineage>
</organism>
<keyword evidence="3" id="KW-0732">Signal</keyword>
<evidence type="ECO:0000256" key="1">
    <source>
        <dbReference type="SAM" id="MobiDB-lite"/>
    </source>
</evidence>
<dbReference type="RefSeq" id="WP_406336166.1">
    <property type="nucleotide sequence ID" value="NZ_CP108188.1"/>
</dbReference>
<evidence type="ECO:0000256" key="2">
    <source>
        <dbReference type="SAM" id="Phobius"/>
    </source>
</evidence>
<name>A0ABZ1LFN5_9ACTN</name>
<feature type="chain" id="PRO_5047274841" description="Secreted protein" evidence="3">
    <location>
        <begin position="33"/>
        <end position="268"/>
    </location>
</feature>
<keyword evidence="2" id="KW-1133">Transmembrane helix</keyword>
<feature type="compositionally biased region" description="Gly residues" evidence="1">
    <location>
        <begin position="148"/>
        <end position="211"/>
    </location>
</feature>
<keyword evidence="2" id="KW-0812">Transmembrane</keyword>
<keyword evidence="2" id="KW-0472">Membrane</keyword>
<accession>A0ABZ1LFN5</accession>
<feature type="region of interest" description="Disordered" evidence="1">
    <location>
        <begin position="135"/>
        <end position="227"/>
    </location>
</feature>
<dbReference type="Proteomes" id="UP001622594">
    <property type="component" value="Chromosome"/>
</dbReference>